<dbReference type="Proteomes" id="UP000563050">
    <property type="component" value="Unassembled WGS sequence"/>
</dbReference>
<name>A0A7W5DME6_9GAMM</name>
<dbReference type="AlphaFoldDB" id="A0A7W5DME6"/>
<dbReference type="InterPro" id="IPR031709">
    <property type="entry name" value="PutAbiC"/>
</dbReference>
<dbReference type="RefSeq" id="WP_183315050.1">
    <property type="nucleotide sequence ID" value="NZ_JACHXQ010000013.1"/>
</dbReference>
<reference evidence="2 3" key="1">
    <citation type="submission" date="2020-08" db="EMBL/GenBank/DDBJ databases">
        <title>Genomic Encyclopedia of Type Strains, Phase III (KMG-III): the genomes of soil and plant-associated and newly described type strains.</title>
        <authorList>
            <person name="Whitman W."/>
        </authorList>
    </citation>
    <scope>NUCLEOTIDE SEQUENCE [LARGE SCALE GENOMIC DNA]</scope>
    <source>
        <strain evidence="2 3">CECT 7341</strain>
    </source>
</reference>
<dbReference type="Pfam" id="PF16872">
    <property type="entry name" value="putAbiC"/>
    <property type="match status" value="1"/>
</dbReference>
<protein>
    <submittedName>
        <fullName evidence="2">Putative membrane protein</fullName>
    </submittedName>
</protein>
<sequence>MNKKSNSFEKFVKTVGIWLISVALLIAIIASSVYIYYFSWMPSSSHEKWAQFGDFMGGTLNPVFGFISLLAILITLFVQARELSHSTEALQDQGESLRVQAFENTFFSLLKLFNESIYNFSIAENNEPDFKGYAVFRKLGERLDHAYKLSNSRMRQSDEIEVIKSAYSKFYSHNHEYVDIYLRNVRQIMLFVKDRCPYHKKQYLDMFLAQLSNHQLLLVFYHAYVSPDFVSKDFLKENEFFSPLPSSMLLSKLHANIKDEVF</sequence>
<organism evidence="2 3">
    <name type="scientific">Halomonas fontilapidosi</name>
    <dbReference type="NCBI Taxonomy" id="616675"/>
    <lineage>
        <taxon>Bacteria</taxon>
        <taxon>Pseudomonadati</taxon>
        <taxon>Pseudomonadota</taxon>
        <taxon>Gammaproteobacteria</taxon>
        <taxon>Oceanospirillales</taxon>
        <taxon>Halomonadaceae</taxon>
        <taxon>Halomonas</taxon>
    </lineage>
</organism>
<evidence type="ECO:0000256" key="1">
    <source>
        <dbReference type="SAM" id="Phobius"/>
    </source>
</evidence>
<dbReference type="EMBL" id="JACHXQ010000013">
    <property type="protein sequence ID" value="MBB3185497.1"/>
    <property type="molecule type" value="Genomic_DNA"/>
</dbReference>
<proteinExistence type="predicted"/>
<evidence type="ECO:0000313" key="2">
    <source>
        <dbReference type="EMBL" id="MBB3185497.1"/>
    </source>
</evidence>
<feature type="transmembrane region" description="Helical" evidence="1">
    <location>
        <begin position="12"/>
        <end position="39"/>
    </location>
</feature>
<feature type="transmembrane region" description="Helical" evidence="1">
    <location>
        <begin position="59"/>
        <end position="78"/>
    </location>
</feature>
<comment type="caution">
    <text evidence="2">The sequence shown here is derived from an EMBL/GenBank/DDBJ whole genome shotgun (WGS) entry which is preliminary data.</text>
</comment>
<gene>
    <name evidence="2" type="ORF">FHR95_003084</name>
</gene>
<keyword evidence="1" id="KW-1133">Transmembrane helix</keyword>
<accession>A0A7W5DME6</accession>
<keyword evidence="1" id="KW-0472">Membrane</keyword>
<evidence type="ECO:0000313" key="3">
    <source>
        <dbReference type="Proteomes" id="UP000563050"/>
    </source>
</evidence>
<keyword evidence="1" id="KW-0812">Transmembrane</keyword>
<keyword evidence="3" id="KW-1185">Reference proteome</keyword>